<dbReference type="Pfam" id="PF14322">
    <property type="entry name" value="SusD-like_3"/>
    <property type="match status" value="1"/>
</dbReference>
<evidence type="ECO:0000256" key="5">
    <source>
        <dbReference type="ARBA" id="ARBA00023237"/>
    </source>
</evidence>
<keyword evidence="10" id="KW-1185">Reference proteome</keyword>
<accession>A0A2S7IQN0</accession>
<keyword evidence="5" id="KW-0998">Cell outer membrane</keyword>
<dbReference type="InterPro" id="IPR012944">
    <property type="entry name" value="SusD_RagB_dom"/>
</dbReference>
<organism evidence="9 10">
    <name type="scientific">Siphonobacter curvatus</name>
    <dbReference type="NCBI Taxonomy" id="2094562"/>
    <lineage>
        <taxon>Bacteria</taxon>
        <taxon>Pseudomonadati</taxon>
        <taxon>Bacteroidota</taxon>
        <taxon>Cytophagia</taxon>
        <taxon>Cytophagales</taxon>
        <taxon>Cytophagaceae</taxon>
        <taxon>Siphonobacter</taxon>
    </lineage>
</organism>
<comment type="caution">
    <text evidence="9">The sequence shown here is derived from an EMBL/GenBank/DDBJ whole genome shotgun (WGS) entry which is preliminary data.</text>
</comment>
<dbReference type="InterPro" id="IPR033985">
    <property type="entry name" value="SusD-like_N"/>
</dbReference>
<gene>
    <name evidence="9" type="ORF">C5O19_10490</name>
</gene>
<reference evidence="10" key="1">
    <citation type="submission" date="2018-02" db="EMBL/GenBank/DDBJ databases">
        <title>Genome sequencing of Solimonas sp. HR-BB.</title>
        <authorList>
            <person name="Lee Y."/>
            <person name="Jeon C.O."/>
        </authorList>
    </citation>
    <scope>NUCLEOTIDE SEQUENCE [LARGE SCALE GENOMIC DNA]</scope>
    <source>
        <strain evidence="10">HR-U</strain>
    </source>
</reference>
<evidence type="ECO:0000256" key="2">
    <source>
        <dbReference type="ARBA" id="ARBA00006275"/>
    </source>
</evidence>
<evidence type="ECO:0000256" key="3">
    <source>
        <dbReference type="ARBA" id="ARBA00022729"/>
    </source>
</evidence>
<evidence type="ECO:0000259" key="7">
    <source>
        <dbReference type="Pfam" id="PF07980"/>
    </source>
</evidence>
<dbReference type="Proteomes" id="UP000239590">
    <property type="component" value="Unassembled WGS sequence"/>
</dbReference>
<comment type="subcellular location">
    <subcellularLocation>
        <location evidence="1">Cell outer membrane</location>
    </subcellularLocation>
</comment>
<dbReference type="OrthoDB" id="9792139at2"/>
<protein>
    <submittedName>
        <fullName evidence="9">RagB/SusD family nutrient uptake outer membrane protein</fullName>
    </submittedName>
</protein>
<dbReference type="AlphaFoldDB" id="A0A2S7IQN0"/>
<evidence type="ECO:0000313" key="10">
    <source>
        <dbReference type="Proteomes" id="UP000239590"/>
    </source>
</evidence>
<evidence type="ECO:0000256" key="4">
    <source>
        <dbReference type="ARBA" id="ARBA00023136"/>
    </source>
</evidence>
<keyword evidence="4" id="KW-0472">Membrane</keyword>
<feature type="domain" description="SusD-like N-terminal" evidence="8">
    <location>
        <begin position="96"/>
        <end position="234"/>
    </location>
</feature>
<dbReference type="PROSITE" id="PS51257">
    <property type="entry name" value="PROKAR_LIPOPROTEIN"/>
    <property type="match status" value="1"/>
</dbReference>
<evidence type="ECO:0000259" key="8">
    <source>
        <dbReference type="Pfam" id="PF14322"/>
    </source>
</evidence>
<dbReference type="EMBL" id="PTRA01000001">
    <property type="protein sequence ID" value="PQA60021.1"/>
    <property type="molecule type" value="Genomic_DNA"/>
</dbReference>
<keyword evidence="3 6" id="KW-0732">Signal</keyword>
<comment type="similarity">
    <text evidence="2">Belongs to the SusD family.</text>
</comment>
<name>A0A2S7IQN0_9BACT</name>
<proteinExistence type="inferred from homology"/>
<dbReference type="RefSeq" id="WP_104711950.1">
    <property type="nucleotide sequence ID" value="NZ_PTRA01000001.1"/>
</dbReference>
<evidence type="ECO:0000256" key="1">
    <source>
        <dbReference type="ARBA" id="ARBA00004442"/>
    </source>
</evidence>
<feature type="chain" id="PRO_5015449277" evidence="6">
    <location>
        <begin position="22"/>
        <end position="596"/>
    </location>
</feature>
<feature type="signal peptide" evidence="6">
    <location>
        <begin position="1"/>
        <end position="21"/>
    </location>
</feature>
<evidence type="ECO:0000313" key="9">
    <source>
        <dbReference type="EMBL" id="PQA60021.1"/>
    </source>
</evidence>
<dbReference type="Pfam" id="PF07980">
    <property type="entry name" value="SusD_RagB"/>
    <property type="match status" value="1"/>
</dbReference>
<feature type="domain" description="RagB/SusD" evidence="7">
    <location>
        <begin position="279"/>
        <end position="596"/>
    </location>
</feature>
<sequence>MKSMRYIQMTAVLAACLTTFSCDKGFLDQPALGVVDDTQLGNKAGVQTLLIGAYAVLDGITATDQSAWEVAPGNWIYGSVAGGDAHKGSDGADQGSMNDIMQYTQNASNGFFNSKWRASYEGVNRANITLYYLKKATDVSAAEAKTIEAEARFLRAHYYFDLKKMFNNVPWIDETTTNYTAPNPADFYKPNTEDIWPKMEADFKFAFENLPNTQENVGRVNKWAAASYLGKTYLYQKKYQDAKGVFDQVITSGVTSNGLKYGLTDRFEDNFDAAVKNNKESVFAVQMVAKDGTNNIDNSNRGQMLNFPYNSPFRCCGFYQPSQDLVNSYRTDASGLPYVDSYNSTPVKNDMGIDSDKPFTPDATSLDPRLDWTVGRRGIPYLDWQNHPGQNWIRSQPYAGPYSPKKNVYWQANQDKYADQSSWAPGSAINVLIIRFADVLLMAAEAEAQLGNLTKAQDYVNQVRSRAGKPESLVYKYLDESKPTAGFSTTPAANYKVAPYPAGAFAGYGKDKALQAIYFERKLELAMEGHRFFDLSRWGIAEQTLNNYIQYESKITTDLIGGRFTAPKNNYFPIPQRQIDLSAVNGQATLKQNQGY</sequence>
<dbReference type="GO" id="GO:0009279">
    <property type="term" value="C:cell outer membrane"/>
    <property type="evidence" value="ECO:0007669"/>
    <property type="project" value="UniProtKB-SubCell"/>
</dbReference>
<evidence type="ECO:0000256" key="6">
    <source>
        <dbReference type="SAM" id="SignalP"/>
    </source>
</evidence>
<dbReference type="Gene3D" id="1.25.40.390">
    <property type="match status" value="1"/>
</dbReference>
<dbReference type="SUPFAM" id="SSF48452">
    <property type="entry name" value="TPR-like"/>
    <property type="match status" value="1"/>
</dbReference>
<dbReference type="InterPro" id="IPR011990">
    <property type="entry name" value="TPR-like_helical_dom_sf"/>
</dbReference>